<organism evidence="3 4">
    <name type="scientific">Pseudomonas fluorescens</name>
    <dbReference type="NCBI Taxonomy" id="294"/>
    <lineage>
        <taxon>Bacteria</taxon>
        <taxon>Pseudomonadati</taxon>
        <taxon>Pseudomonadota</taxon>
        <taxon>Gammaproteobacteria</taxon>
        <taxon>Pseudomonadales</taxon>
        <taxon>Pseudomonadaceae</taxon>
        <taxon>Pseudomonas</taxon>
    </lineage>
</organism>
<name>A0A5E7PC01_PSEFL</name>
<protein>
    <recommendedName>
        <fullName evidence="2">Dermonecrotic toxin N-terminal domain-containing protein</fullName>
    </recommendedName>
</protein>
<dbReference type="Pfam" id="PF20178">
    <property type="entry name" value="ToxA_N"/>
    <property type="match status" value="1"/>
</dbReference>
<dbReference type="OrthoDB" id="7003488at2"/>
<dbReference type="EMBL" id="CABVII010000031">
    <property type="protein sequence ID" value="VVP46849.1"/>
    <property type="molecule type" value="Genomic_DNA"/>
</dbReference>
<feature type="region of interest" description="Disordered" evidence="1">
    <location>
        <begin position="783"/>
        <end position="841"/>
    </location>
</feature>
<proteinExistence type="predicted"/>
<dbReference type="InterPro" id="IPR046673">
    <property type="entry name" value="ToxA_N"/>
</dbReference>
<dbReference type="RefSeq" id="WP_150785101.1">
    <property type="nucleotide sequence ID" value="NZ_CABVII010000031.1"/>
</dbReference>
<evidence type="ECO:0000256" key="1">
    <source>
        <dbReference type="SAM" id="MobiDB-lite"/>
    </source>
</evidence>
<sequence>MPAANTLALPTSLSPLPAQAVHERFAHRPALFSVVFNALRSQILERYPTLEMDLRAVKLASPSPSGGWTFQLLSNVAVNHVLNPQLLDWSPQRELPFYLTQKIPSRLKSQAPPYIIDMQVIAEIIDALPSTIHIYFQQALADYWSEVDAQGGSRWQWLGEFLNGQMTAAAASRPNLTQTQRDMLSLVAAWPERLKRLSRSTPTTYAYFIETTLTRDGQQARLLTPDLLLIRDKQVLLYSVAGAIESFESIDAFGDAWGARMQRQFQFDSITWRRNEPDGNVFEQQAGLILNQQLEDLGTLTFQGHSERALERRLEQITDPSVLFSNIPEGPPALLQKVSDQLPEWLRHADVGDRFAYHRHLQDMAQVIRQNQGRSFNEGITTLHSFSRDALRQQMQTDHADYDPDDVVLDFAVAAGYPGGAGIIEHVRMSLTELALKNLAGKPRGTLKLSSARGGTLPQWLSEDYVLGSNGLIQRVDIGTTYSQKIKDLLLSDTADARRRESLFTRELKVRLPMQALECKIRLQHGVSTKGYRCVAALMGETPSDRIVDGQEIVLRPLALCRKPGAAPDEVNNMFIIEPRDSSTGPHLLYRPLYAAPLHQYPTRQALLDAIATPGELQDSVLTWLTDKARPVYDHGGIREPHILHFLTGDEFSSYEKPAPATLAVDEGAEEWLQSQVDGKLLQHVFGSTARALVDLADRESVSNSESRWAIVMEGAWLLFNTLLLPLVRGPAMLAGWLLVLVSSLEQDLTGLDSDDPTTRELALIDLLLNTAMVLLHAATPSNRSRQPLADPAPEDSGLHLASWRRPAGLPHPQGTPDIRHGTVALPGEPPAAGHTTLDFTRSIPSPKASARLLNALLAVRVPWPESLPPPEAGGSLKGLYRIGDTWHASVGGLLFQVSVEPGFAEVYLIDPKHPDHPGFKLASDGQGHWRLDRRARLEGGMPKERFQAWHQEHSNRLEVLGAEVQRMRLETIPLYEATHRAELVMDSAGIAMEEQHKKLRQLFVLRANAIEALRETITARHEQQQSITAQSKVQWDIAFDNFNKAFQAELPSERRLIDKQTELVMADRTNALNRQHRDERAQLLFTYWGLIYNCLEDEGRYVSQSERGESYAELQSRADEQLNAGIKTAYEEVIQKTKARYEIEKKKTEPAQEIERLLHEADPIQRKKLLSYAPSDQYISAATVKQQELLLLIELVLDHACVSQEPSELHFVQQVSNQHLYRSILGHLEMRSSSGYSVDEQRVVLKDVLTHYERMENAINSLTEMGSGFVRDDYRAAFLQLLGEARTSLETQLADLILIDEGFALAPAPDKPTREKRPSRKVIKTRNQGSLVGDLRALDPQAPGSFVDIKDPVTGQAVATYLEHADEGVWVEVVTARPSAPAPVPGVRSLNTIKRQAETVMAERAGIERRIRDQQKKLLDPMRRETLSPLDWEDMLTQHAKKLETLAEEIRRDHSTDANAAALSNTYLEEATAVTKLAREVCSEGYKLQLPKASNIAYLWKHGFVDLNLVSSRVLTKAGDYLTEYSVREKNKPDVLWYAHFHYPAVDTPISQHNFGHLKRPQERFQTRRQLIEKALADHRAVVNLDKAVIKPPLDQELFLNL</sequence>
<dbReference type="Proteomes" id="UP000385207">
    <property type="component" value="Unassembled WGS sequence"/>
</dbReference>
<reference evidence="3 4" key="1">
    <citation type="submission" date="2019-09" db="EMBL/GenBank/DDBJ databases">
        <authorList>
            <person name="Chandra G."/>
            <person name="Truman W A."/>
        </authorList>
    </citation>
    <scope>NUCLEOTIDE SEQUENCE [LARGE SCALE GENOMIC DNA]</scope>
    <source>
        <strain evidence="3">PS862</strain>
    </source>
</reference>
<accession>A0A5E7PC01</accession>
<evidence type="ECO:0000313" key="4">
    <source>
        <dbReference type="Proteomes" id="UP000385207"/>
    </source>
</evidence>
<evidence type="ECO:0000313" key="3">
    <source>
        <dbReference type="EMBL" id="VVP46849.1"/>
    </source>
</evidence>
<evidence type="ECO:0000259" key="2">
    <source>
        <dbReference type="Pfam" id="PF20178"/>
    </source>
</evidence>
<gene>
    <name evidence="3" type="ORF">PS862_05176</name>
</gene>
<feature type="domain" description="Dermonecrotic toxin N-terminal" evidence="2">
    <location>
        <begin position="379"/>
        <end position="612"/>
    </location>
</feature>